<evidence type="ECO:0000313" key="4">
    <source>
        <dbReference type="Proteomes" id="UP000035763"/>
    </source>
</evidence>
<dbReference type="STRING" id="1193182.BN11_810011"/>
<sequence>MDRRLDAVTAATGGVFTTKDAAAVGIRHEEIAHMVRRKEVIRVRRGAFVSGQVYRDADVDERYRLEVMAALRLRPTDAAAAHAALALRRLPTWGADLRRIDLAGAVKHHESGAGLRVRPRGDLEVVTIGGRASVRIADALVQHAAQSGIVAGVVAMDAAVHAKLVTVASIAEAIERMPRSGRRRARAAAALVDPACESVGESRTRLLLLDFGLAFESQARLYERRTLIGRVDFLVEERVVVEFDGLVKYAGLDGKEVLAAEKARESRLVALGYEVVRLTWRELDDPVGVIARIRDALARALTRPAPPPRPPEPRTASEAANSLV</sequence>
<name>W6K231_9MICO</name>
<evidence type="ECO:0000259" key="2">
    <source>
        <dbReference type="Pfam" id="PF13338"/>
    </source>
</evidence>
<comment type="caution">
    <text evidence="3">The sequence shown here is derived from an EMBL/GenBank/DDBJ whole genome shotgun (WGS) entry which is preliminary data.</text>
</comment>
<proteinExistence type="predicted"/>
<dbReference type="AlphaFoldDB" id="W6K231"/>
<keyword evidence="4" id="KW-1185">Reference proteome</keyword>
<dbReference type="InterPro" id="IPR025159">
    <property type="entry name" value="AbiEi_N"/>
</dbReference>
<organism evidence="3 4">
    <name type="scientific">Nostocoides australiense Ben110</name>
    <dbReference type="NCBI Taxonomy" id="1193182"/>
    <lineage>
        <taxon>Bacteria</taxon>
        <taxon>Bacillati</taxon>
        <taxon>Actinomycetota</taxon>
        <taxon>Actinomycetes</taxon>
        <taxon>Micrococcales</taxon>
        <taxon>Intrasporangiaceae</taxon>
        <taxon>Nostocoides</taxon>
    </lineage>
</organism>
<dbReference type="Gene3D" id="3.40.960.10">
    <property type="entry name" value="VSR Endonuclease"/>
    <property type="match status" value="1"/>
</dbReference>
<accession>W6K231</accession>
<evidence type="ECO:0000313" key="3">
    <source>
        <dbReference type="EMBL" id="CCH75572.1"/>
    </source>
</evidence>
<evidence type="ECO:0000256" key="1">
    <source>
        <dbReference type="SAM" id="MobiDB-lite"/>
    </source>
</evidence>
<feature type="domain" description="AbiEi antitoxin N-terminal" evidence="2">
    <location>
        <begin position="3"/>
        <end position="49"/>
    </location>
</feature>
<feature type="region of interest" description="Disordered" evidence="1">
    <location>
        <begin position="301"/>
        <end position="324"/>
    </location>
</feature>
<gene>
    <name evidence="3" type="ORF">BN11_810011</name>
</gene>
<protein>
    <recommendedName>
        <fullName evidence="2">AbiEi antitoxin N-terminal domain-containing protein</fullName>
    </recommendedName>
</protein>
<dbReference type="OrthoDB" id="5517693at2"/>
<dbReference type="EMBL" id="CAJA01000509">
    <property type="protein sequence ID" value="CCH75572.1"/>
    <property type="molecule type" value="Genomic_DNA"/>
</dbReference>
<dbReference type="RefSeq" id="WP_048696132.1">
    <property type="nucleotide sequence ID" value="NZ_HG764815.1"/>
</dbReference>
<dbReference type="Pfam" id="PF13338">
    <property type="entry name" value="AbiEi_4"/>
    <property type="match status" value="1"/>
</dbReference>
<feature type="compositionally biased region" description="Low complexity" evidence="1">
    <location>
        <begin position="314"/>
        <end position="324"/>
    </location>
</feature>
<reference evidence="3 4" key="1">
    <citation type="journal article" date="2013" name="ISME J.">
        <title>A metabolic model for members of the genus Tetrasphaera involved in enhanced biological phosphorus removal.</title>
        <authorList>
            <person name="Kristiansen R."/>
            <person name="Nguyen H.T.T."/>
            <person name="Saunders A.M."/>
            <person name="Nielsen J.L."/>
            <person name="Wimmer R."/>
            <person name="Le V.Q."/>
            <person name="McIlroy S.J."/>
            <person name="Petrovski S."/>
            <person name="Seviour R.J."/>
            <person name="Calteau A."/>
            <person name="Nielsen K.L."/>
            <person name="Nielsen P.H."/>
        </authorList>
    </citation>
    <scope>NUCLEOTIDE SEQUENCE [LARGE SCALE GENOMIC DNA]</scope>
    <source>
        <strain evidence="3 4">Ben110</strain>
    </source>
</reference>
<dbReference type="Proteomes" id="UP000035763">
    <property type="component" value="Unassembled WGS sequence"/>
</dbReference>